<proteinExistence type="predicted"/>
<feature type="transmembrane region" description="Helical" evidence="1">
    <location>
        <begin position="91"/>
        <end position="120"/>
    </location>
</feature>
<evidence type="ECO:0000256" key="1">
    <source>
        <dbReference type="SAM" id="Phobius"/>
    </source>
</evidence>
<keyword evidence="1" id="KW-0472">Membrane</keyword>
<keyword evidence="3" id="KW-1185">Reference proteome</keyword>
<dbReference type="VEuPathDB" id="FungiDB:SPRG_15183"/>
<dbReference type="Proteomes" id="UP000030745">
    <property type="component" value="Unassembled WGS sequence"/>
</dbReference>
<accession>A0A067BYZ5</accession>
<name>A0A067BYZ5_SAPPC</name>
<evidence type="ECO:0000313" key="3">
    <source>
        <dbReference type="Proteomes" id="UP000030745"/>
    </source>
</evidence>
<reference evidence="2 3" key="1">
    <citation type="journal article" date="2013" name="PLoS Genet.">
        <title>Distinctive expansion of potential virulence genes in the genome of the oomycete fish pathogen Saprolegnia parasitica.</title>
        <authorList>
            <person name="Jiang R.H."/>
            <person name="de Bruijn I."/>
            <person name="Haas B.J."/>
            <person name="Belmonte R."/>
            <person name="Lobach L."/>
            <person name="Christie J."/>
            <person name="van den Ackerveken G."/>
            <person name="Bottin A."/>
            <person name="Bulone V."/>
            <person name="Diaz-Moreno S.M."/>
            <person name="Dumas B."/>
            <person name="Fan L."/>
            <person name="Gaulin E."/>
            <person name="Govers F."/>
            <person name="Grenville-Briggs L.J."/>
            <person name="Horner N.R."/>
            <person name="Levin J.Z."/>
            <person name="Mammella M."/>
            <person name="Meijer H.J."/>
            <person name="Morris P."/>
            <person name="Nusbaum C."/>
            <person name="Oome S."/>
            <person name="Phillips A.J."/>
            <person name="van Rooyen D."/>
            <person name="Rzeszutek E."/>
            <person name="Saraiva M."/>
            <person name="Secombes C.J."/>
            <person name="Seidl M.F."/>
            <person name="Snel B."/>
            <person name="Stassen J.H."/>
            <person name="Sykes S."/>
            <person name="Tripathy S."/>
            <person name="van den Berg H."/>
            <person name="Vega-Arreguin J.C."/>
            <person name="Wawra S."/>
            <person name="Young S.K."/>
            <person name="Zeng Q."/>
            <person name="Dieguez-Uribeondo J."/>
            <person name="Russ C."/>
            <person name="Tyler B.M."/>
            <person name="van West P."/>
        </authorList>
    </citation>
    <scope>NUCLEOTIDE SEQUENCE [LARGE SCALE GENOMIC DNA]</scope>
    <source>
        <strain evidence="2 3">CBS 223.65</strain>
    </source>
</reference>
<keyword evidence="1" id="KW-1133">Transmembrane helix</keyword>
<sequence length="180" mass="19460">MPPSLRSPHGFLSEEHSYTMEDPTLLSSRKETPRIGTATYLALPPRLDANTFLDPTSQNASTRNDTMIVFPGHDMNVPLAASAFATYHVQVYAIFAGASVLMVVFRTLATSCAATLVPFAVPPVSSRVYNSDMVTLDTKLPFAAAAFLANVFIAAFALGTSKWFLQASALPISVVLYGYY</sequence>
<dbReference type="KEGG" id="spar:SPRG_15183"/>
<gene>
    <name evidence="2" type="ORF">SPRG_15183</name>
</gene>
<evidence type="ECO:0000313" key="2">
    <source>
        <dbReference type="EMBL" id="KDO19546.1"/>
    </source>
</evidence>
<feature type="transmembrane region" description="Helical" evidence="1">
    <location>
        <begin position="140"/>
        <end position="158"/>
    </location>
</feature>
<dbReference type="AlphaFoldDB" id="A0A067BYZ5"/>
<protein>
    <submittedName>
        <fullName evidence="2">Uncharacterized protein</fullName>
    </submittedName>
</protein>
<dbReference type="RefSeq" id="XP_012209733.1">
    <property type="nucleotide sequence ID" value="XM_012354343.1"/>
</dbReference>
<dbReference type="EMBL" id="KK583345">
    <property type="protein sequence ID" value="KDO19546.1"/>
    <property type="molecule type" value="Genomic_DNA"/>
</dbReference>
<organism evidence="2 3">
    <name type="scientific">Saprolegnia parasitica (strain CBS 223.65)</name>
    <dbReference type="NCBI Taxonomy" id="695850"/>
    <lineage>
        <taxon>Eukaryota</taxon>
        <taxon>Sar</taxon>
        <taxon>Stramenopiles</taxon>
        <taxon>Oomycota</taxon>
        <taxon>Saprolegniomycetes</taxon>
        <taxon>Saprolegniales</taxon>
        <taxon>Saprolegniaceae</taxon>
        <taxon>Saprolegnia</taxon>
    </lineage>
</organism>
<keyword evidence="1" id="KW-0812">Transmembrane</keyword>
<dbReference type="GeneID" id="24136939"/>